<dbReference type="EMBL" id="VSRR010046030">
    <property type="protein sequence ID" value="MPC77513.1"/>
    <property type="molecule type" value="Genomic_DNA"/>
</dbReference>
<evidence type="ECO:0000313" key="2">
    <source>
        <dbReference type="EMBL" id="MPC77513.1"/>
    </source>
</evidence>
<protein>
    <submittedName>
        <fullName evidence="2">Uncharacterized protein</fullName>
    </submittedName>
</protein>
<sequence>MSRGKYNEARGVSASSALSPDAPSDPQHLGAPRSSRQDPRQSRQPSLLWCLPSPAEVDRFRFKMQGRVSPARVPAKVVTGGGRGGPCFGSQVAAGLSAWLMLESRSQDAQATNPT</sequence>
<evidence type="ECO:0000313" key="3">
    <source>
        <dbReference type="Proteomes" id="UP000324222"/>
    </source>
</evidence>
<comment type="caution">
    <text evidence="2">The sequence shown here is derived from an EMBL/GenBank/DDBJ whole genome shotgun (WGS) entry which is preliminary data.</text>
</comment>
<reference evidence="2 3" key="1">
    <citation type="submission" date="2019-05" db="EMBL/GenBank/DDBJ databases">
        <title>Another draft genome of Portunus trituberculatus and its Hox gene families provides insights of decapod evolution.</title>
        <authorList>
            <person name="Jeong J.-H."/>
            <person name="Song I."/>
            <person name="Kim S."/>
            <person name="Choi T."/>
            <person name="Kim D."/>
            <person name="Ryu S."/>
            <person name="Kim W."/>
        </authorList>
    </citation>
    <scope>NUCLEOTIDE SEQUENCE [LARGE SCALE GENOMIC DNA]</scope>
    <source>
        <tissue evidence="2">Muscle</tissue>
    </source>
</reference>
<dbReference type="AlphaFoldDB" id="A0A5B7I5A3"/>
<dbReference type="Proteomes" id="UP000324222">
    <property type="component" value="Unassembled WGS sequence"/>
</dbReference>
<keyword evidence="3" id="KW-1185">Reference proteome</keyword>
<feature type="compositionally biased region" description="Low complexity" evidence="1">
    <location>
        <begin position="13"/>
        <end position="26"/>
    </location>
</feature>
<name>A0A5B7I5A3_PORTR</name>
<organism evidence="2 3">
    <name type="scientific">Portunus trituberculatus</name>
    <name type="common">Swimming crab</name>
    <name type="synonym">Neptunus trituberculatus</name>
    <dbReference type="NCBI Taxonomy" id="210409"/>
    <lineage>
        <taxon>Eukaryota</taxon>
        <taxon>Metazoa</taxon>
        <taxon>Ecdysozoa</taxon>
        <taxon>Arthropoda</taxon>
        <taxon>Crustacea</taxon>
        <taxon>Multicrustacea</taxon>
        <taxon>Malacostraca</taxon>
        <taxon>Eumalacostraca</taxon>
        <taxon>Eucarida</taxon>
        <taxon>Decapoda</taxon>
        <taxon>Pleocyemata</taxon>
        <taxon>Brachyura</taxon>
        <taxon>Eubrachyura</taxon>
        <taxon>Portunoidea</taxon>
        <taxon>Portunidae</taxon>
        <taxon>Portuninae</taxon>
        <taxon>Portunus</taxon>
    </lineage>
</organism>
<gene>
    <name evidence="2" type="ORF">E2C01_071970</name>
</gene>
<accession>A0A5B7I5A3</accession>
<proteinExistence type="predicted"/>
<evidence type="ECO:0000256" key="1">
    <source>
        <dbReference type="SAM" id="MobiDB-lite"/>
    </source>
</evidence>
<feature type="region of interest" description="Disordered" evidence="1">
    <location>
        <begin position="1"/>
        <end position="48"/>
    </location>
</feature>